<gene>
    <name evidence="1" type="ORF">ACOLOM_LOCUS7199</name>
</gene>
<evidence type="ECO:0000313" key="1">
    <source>
        <dbReference type="EMBL" id="CAG8616840.1"/>
    </source>
</evidence>
<organism evidence="1 2">
    <name type="scientific">Acaulospora colombiana</name>
    <dbReference type="NCBI Taxonomy" id="27376"/>
    <lineage>
        <taxon>Eukaryota</taxon>
        <taxon>Fungi</taxon>
        <taxon>Fungi incertae sedis</taxon>
        <taxon>Mucoromycota</taxon>
        <taxon>Glomeromycotina</taxon>
        <taxon>Glomeromycetes</taxon>
        <taxon>Diversisporales</taxon>
        <taxon>Acaulosporaceae</taxon>
        <taxon>Acaulospora</taxon>
    </lineage>
</organism>
<proteinExistence type="predicted"/>
<dbReference type="EMBL" id="CAJVPT010016133">
    <property type="protein sequence ID" value="CAG8616840.1"/>
    <property type="molecule type" value="Genomic_DNA"/>
</dbReference>
<reference evidence="1" key="1">
    <citation type="submission" date="2021-06" db="EMBL/GenBank/DDBJ databases">
        <authorList>
            <person name="Kallberg Y."/>
            <person name="Tangrot J."/>
            <person name="Rosling A."/>
        </authorList>
    </citation>
    <scope>NUCLEOTIDE SEQUENCE</scope>
    <source>
        <strain evidence="1">CL356</strain>
    </source>
</reference>
<name>A0ACA9MVI3_9GLOM</name>
<accession>A0ACA9MVI3</accession>
<evidence type="ECO:0000313" key="2">
    <source>
        <dbReference type="Proteomes" id="UP000789525"/>
    </source>
</evidence>
<protein>
    <submittedName>
        <fullName evidence="1">11937_t:CDS:1</fullName>
    </submittedName>
</protein>
<feature type="non-terminal residue" evidence="1">
    <location>
        <position position="81"/>
    </location>
</feature>
<comment type="caution">
    <text evidence="1">The sequence shown here is derived from an EMBL/GenBank/DDBJ whole genome shotgun (WGS) entry which is preliminary data.</text>
</comment>
<keyword evidence="2" id="KW-1185">Reference proteome</keyword>
<sequence>MEKKHSLASSHNSDGKSPISELEPAISSTLGKNGGQMSKQLDVSLALPGMLGEHDDEELDPVEARRVKRKLDRRILPLLML</sequence>
<dbReference type="Proteomes" id="UP000789525">
    <property type="component" value="Unassembled WGS sequence"/>
</dbReference>